<dbReference type="GO" id="GO:0046872">
    <property type="term" value="F:metal ion binding"/>
    <property type="evidence" value="ECO:0007669"/>
    <property type="project" value="UniProtKB-KW"/>
</dbReference>
<dbReference type="SUPFAM" id="SSF47473">
    <property type="entry name" value="EF-hand"/>
    <property type="match status" value="1"/>
</dbReference>
<keyword evidence="5" id="KW-1185">Reference proteome</keyword>
<dbReference type="EMBL" id="BMXI01000001">
    <property type="protein sequence ID" value="GHC40466.1"/>
    <property type="molecule type" value="Genomic_DNA"/>
</dbReference>
<evidence type="ECO:0000313" key="4">
    <source>
        <dbReference type="EMBL" id="GHC40466.1"/>
    </source>
</evidence>
<feature type="compositionally biased region" description="Basic and acidic residues" evidence="3">
    <location>
        <begin position="75"/>
        <end position="86"/>
    </location>
</feature>
<comment type="caution">
    <text evidence="4">The sequence shown here is derived from an EMBL/GenBank/DDBJ whole genome shotgun (WGS) entry which is preliminary data.</text>
</comment>
<reference evidence="4" key="2">
    <citation type="submission" date="2020-09" db="EMBL/GenBank/DDBJ databases">
        <authorList>
            <person name="Sun Q."/>
            <person name="Kim S."/>
        </authorList>
    </citation>
    <scope>NUCLEOTIDE SEQUENCE</scope>
    <source>
        <strain evidence="4">KCTC 12988</strain>
    </source>
</reference>
<dbReference type="Proteomes" id="UP000644507">
    <property type="component" value="Unassembled WGS sequence"/>
</dbReference>
<reference evidence="4" key="1">
    <citation type="journal article" date="2014" name="Int. J. Syst. Evol. Microbiol.">
        <title>Complete genome sequence of Corynebacterium casei LMG S-19264T (=DSM 44701T), isolated from a smear-ripened cheese.</title>
        <authorList>
            <consortium name="US DOE Joint Genome Institute (JGI-PGF)"/>
            <person name="Walter F."/>
            <person name="Albersmeier A."/>
            <person name="Kalinowski J."/>
            <person name="Ruckert C."/>
        </authorList>
    </citation>
    <scope>NUCLEOTIDE SEQUENCE</scope>
    <source>
        <strain evidence="4">KCTC 12988</strain>
    </source>
</reference>
<evidence type="ECO:0000256" key="2">
    <source>
        <dbReference type="ARBA" id="ARBA00022737"/>
    </source>
</evidence>
<feature type="region of interest" description="Disordered" evidence="3">
    <location>
        <begin position="63"/>
        <end position="86"/>
    </location>
</feature>
<evidence type="ECO:0000313" key="5">
    <source>
        <dbReference type="Proteomes" id="UP000644507"/>
    </source>
</evidence>
<organism evidence="4 5">
    <name type="scientific">Roseibacillus persicicus</name>
    <dbReference type="NCBI Taxonomy" id="454148"/>
    <lineage>
        <taxon>Bacteria</taxon>
        <taxon>Pseudomonadati</taxon>
        <taxon>Verrucomicrobiota</taxon>
        <taxon>Verrucomicrobiia</taxon>
        <taxon>Verrucomicrobiales</taxon>
        <taxon>Verrucomicrobiaceae</taxon>
        <taxon>Roseibacillus</taxon>
    </lineage>
</organism>
<protein>
    <recommendedName>
        <fullName evidence="6">EF-hand domain-containing protein</fullName>
    </recommendedName>
</protein>
<keyword evidence="2" id="KW-0677">Repeat</keyword>
<dbReference type="PROSITE" id="PS00018">
    <property type="entry name" value="EF_HAND_1"/>
    <property type="match status" value="1"/>
</dbReference>
<keyword evidence="1" id="KW-0479">Metal-binding</keyword>
<evidence type="ECO:0008006" key="6">
    <source>
        <dbReference type="Google" id="ProtNLM"/>
    </source>
</evidence>
<dbReference type="PANTHER" id="PTHR10827">
    <property type="entry name" value="RETICULOCALBIN"/>
    <property type="match status" value="1"/>
</dbReference>
<evidence type="ECO:0000256" key="3">
    <source>
        <dbReference type="SAM" id="MobiDB-lite"/>
    </source>
</evidence>
<dbReference type="InterPro" id="IPR011992">
    <property type="entry name" value="EF-hand-dom_pair"/>
</dbReference>
<dbReference type="PANTHER" id="PTHR10827:SF98">
    <property type="entry name" value="45 KDA CALCIUM-BINDING PROTEIN"/>
    <property type="match status" value="1"/>
</dbReference>
<dbReference type="AlphaFoldDB" id="A0A918WEL0"/>
<dbReference type="InterPro" id="IPR018247">
    <property type="entry name" value="EF_Hand_1_Ca_BS"/>
</dbReference>
<name>A0A918WEL0_9BACT</name>
<evidence type="ECO:0000256" key="1">
    <source>
        <dbReference type="ARBA" id="ARBA00022723"/>
    </source>
</evidence>
<dbReference type="RefSeq" id="WP_189566324.1">
    <property type="nucleotide sequence ID" value="NZ_BMXI01000001.1"/>
</dbReference>
<proteinExistence type="predicted"/>
<gene>
    <name evidence="4" type="ORF">GCM10007100_01180</name>
</gene>
<accession>A0A918WEL0</accession>
<sequence length="282" mass="31299">MITKTIFLAGVLTAGLSAESAPSSHQTVTGVAKECSTHIEAALELAEGEASNLANLVTRLRTLGFGQTPPPHPAHNKDSGSEKKELTEEERMIEEDHAAERAGRLKQMSKADIAFVQKLDLNKDFTLTSEEVVKSLQGQIGEAIDERLLVDQNQDRRLTGKEYSLSVPARGEVGEDGMDWHQRGHFKHEDSNGDGYVDEHELLANQASEMLQKAQQIHFVMELSTLDQNEDMVLEKEEVGDFLDEKLWEKLSATTGSIPTSSLWQQSYWLGGEQMAPSLRKK</sequence>